<accession>A0ABD0LYS4</accession>
<dbReference type="EMBL" id="JACVVK020000014">
    <property type="protein sequence ID" value="KAK7504614.1"/>
    <property type="molecule type" value="Genomic_DNA"/>
</dbReference>
<keyword evidence="2" id="KW-1185">Reference proteome</keyword>
<comment type="caution">
    <text evidence="1">The sequence shown here is derived from an EMBL/GenBank/DDBJ whole genome shotgun (WGS) entry which is preliminary data.</text>
</comment>
<name>A0ABD0LYS4_9CAEN</name>
<gene>
    <name evidence="1" type="ORF">BaRGS_00004100</name>
</gene>
<reference evidence="1 2" key="1">
    <citation type="journal article" date="2023" name="Sci. Data">
        <title>Genome assembly of the Korean intertidal mud-creeper Batillaria attramentaria.</title>
        <authorList>
            <person name="Patra A.K."/>
            <person name="Ho P.T."/>
            <person name="Jun S."/>
            <person name="Lee S.J."/>
            <person name="Kim Y."/>
            <person name="Won Y.J."/>
        </authorList>
    </citation>
    <scope>NUCLEOTIDE SEQUENCE [LARGE SCALE GENOMIC DNA]</scope>
    <source>
        <strain evidence="1">Wonlab-2016</strain>
    </source>
</reference>
<proteinExistence type="predicted"/>
<dbReference type="AlphaFoldDB" id="A0ABD0LYS4"/>
<evidence type="ECO:0000313" key="2">
    <source>
        <dbReference type="Proteomes" id="UP001519460"/>
    </source>
</evidence>
<dbReference type="Proteomes" id="UP001519460">
    <property type="component" value="Unassembled WGS sequence"/>
</dbReference>
<feature type="non-terminal residue" evidence="1">
    <location>
        <position position="1"/>
    </location>
</feature>
<organism evidence="1 2">
    <name type="scientific">Batillaria attramentaria</name>
    <dbReference type="NCBI Taxonomy" id="370345"/>
    <lineage>
        <taxon>Eukaryota</taxon>
        <taxon>Metazoa</taxon>
        <taxon>Spiralia</taxon>
        <taxon>Lophotrochozoa</taxon>
        <taxon>Mollusca</taxon>
        <taxon>Gastropoda</taxon>
        <taxon>Caenogastropoda</taxon>
        <taxon>Sorbeoconcha</taxon>
        <taxon>Cerithioidea</taxon>
        <taxon>Batillariidae</taxon>
        <taxon>Batillaria</taxon>
    </lineage>
</organism>
<evidence type="ECO:0000313" key="1">
    <source>
        <dbReference type="EMBL" id="KAK7504614.1"/>
    </source>
</evidence>
<sequence>DTFLAFEEIRLHPLSMAADKGETRKMATSSGFMAHAEFNNTDYAYAMNAHFV</sequence>
<feature type="non-terminal residue" evidence="1">
    <location>
        <position position="52"/>
    </location>
</feature>
<protein>
    <submittedName>
        <fullName evidence="1">Uncharacterized protein</fullName>
    </submittedName>
</protein>